<dbReference type="Gene3D" id="3.30.420.10">
    <property type="entry name" value="Ribonuclease H-like superfamily/Ribonuclease H"/>
    <property type="match status" value="1"/>
</dbReference>
<dbReference type="SUPFAM" id="SSF53098">
    <property type="entry name" value="Ribonuclease H-like"/>
    <property type="match status" value="1"/>
</dbReference>
<dbReference type="Proteomes" id="UP000236291">
    <property type="component" value="Unassembled WGS sequence"/>
</dbReference>
<dbReference type="PANTHER" id="PTHR37984">
    <property type="entry name" value="PROTEIN CBG26694"/>
    <property type="match status" value="1"/>
</dbReference>
<proteinExistence type="predicted"/>
<dbReference type="InterPro" id="IPR041588">
    <property type="entry name" value="Integrase_H2C2"/>
</dbReference>
<dbReference type="Pfam" id="PF17921">
    <property type="entry name" value="Integrase_H2C2"/>
    <property type="match status" value="1"/>
</dbReference>
<dbReference type="InterPro" id="IPR050951">
    <property type="entry name" value="Retrovirus_Pol_polyprotein"/>
</dbReference>
<sequence length="225" mass="25400">MAKLLGFDFEVIYKVGVENKVADALSRKHEEAEVKTLLSYPIWTQGGQLQQEIMQDPVLKQIVEAIQSDPMSKPGFTIKGGILFYKNRLVISAKSPMIDDLLKDFHSSPSGGHSGYLRTYRRMAGTLYWQGMMKRVQEFIKACDTCQRQKYAATTPSGLLQPLPIPGLVWSEISMDFITNLPKSNGYEAILVVVDRLSKYSHFVPLKHPFTARSIASIFVKEIVR</sequence>
<dbReference type="AlphaFoldDB" id="A0A2K3NZ84"/>
<dbReference type="InterPro" id="IPR012337">
    <property type="entry name" value="RNaseH-like_sf"/>
</dbReference>
<evidence type="ECO:0000313" key="3">
    <source>
        <dbReference type="Proteomes" id="UP000236291"/>
    </source>
</evidence>
<dbReference type="InterPro" id="IPR036397">
    <property type="entry name" value="RNaseH_sf"/>
</dbReference>
<evidence type="ECO:0000313" key="2">
    <source>
        <dbReference type="EMBL" id="PNY08329.1"/>
    </source>
</evidence>
<feature type="domain" description="Integrase zinc-binding" evidence="1">
    <location>
        <begin position="96"/>
        <end position="151"/>
    </location>
</feature>
<dbReference type="GO" id="GO:0003676">
    <property type="term" value="F:nucleic acid binding"/>
    <property type="evidence" value="ECO:0007669"/>
    <property type="project" value="InterPro"/>
</dbReference>
<reference evidence="2 3" key="2">
    <citation type="journal article" date="2017" name="Front. Plant Sci.">
        <title>Gene Classification and Mining of Molecular Markers Useful in Red Clover (Trifolium pratense) Breeding.</title>
        <authorList>
            <person name="Istvanek J."/>
            <person name="Dluhosova J."/>
            <person name="Dluhos P."/>
            <person name="Patkova L."/>
            <person name="Nedelnik J."/>
            <person name="Repkova J."/>
        </authorList>
    </citation>
    <scope>NUCLEOTIDE SEQUENCE [LARGE SCALE GENOMIC DNA]</scope>
    <source>
        <strain evidence="3">cv. Tatra</strain>
        <tissue evidence="2">Young leaves</tissue>
    </source>
</reference>
<feature type="non-terminal residue" evidence="2">
    <location>
        <position position="225"/>
    </location>
</feature>
<gene>
    <name evidence="2" type="ORF">L195_g004849</name>
</gene>
<dbReference type="PANTHER" id="PTHR37984:SF5">
    <property type="entry name" value="PROTEIN NYNRIN-LIKE"/>
    <property type="match status" value="1"/>
</dbReference>
<protein>
    <submittedName>
        <fullName evidence="2">Disease resistance protein</fullName>
    </submittedName>
</protein>
<evidence type="ECO:0000259" key="1">
    <source>
        <dbReference type="Pfam" id="PF17921"/>
    </source>
</evidence>
<dbReference type="Gene3D" id="1.10.340.70">
    <property type="match status" value="1"/>
</dbReference>
<dbReference type="EMBL" id="ASHM01002443">
    <property type="protein sequence ID" value="PNY08329.1"/>
    <property type="molecule type" value="Genomic_DNA"/>
</dbReference>
<organism evidence="2 3">
    <name type="scientific">Trifolium pratense</name>
    <name type="common">Red clover</name>
    <dbReference type="NCBI Taxonomy" id="57577"/>
    <lineage>
        <taxon>Eukaryota</taxon>
        <taxon>Viridiplantae</taxon>
        <taxon>Streptophyta</taxon>
        <taxon>Embryophyta</taxon>
        <taxon>Tracheophyta</taxon>
        <taxon>Spermatophyta</taxon>
        <taxon>Magnoliopsida</taxon>
        <taxon>eudicotyledons</taxon>
        <taxon>Gunneridae</taxon>
        <taxon>Pentapetalae</taxon>
        <taxon>rosids</taxon>
        <taxon>fabids</taxon>
        <taxon>Fabales</taxon>
        <taxon>Fabaceae</taxon>
        <taxon>Papilionoideae</taxon>
        <taxon>50 kb inversion clade</taxon>
        <taxon>NPAAA clade</taxon>
        <taxon>Hologalegina</taxon>
        <taxon>IRL clade</taxon>
        <taxon>Trifolieae</taxon>
        <taxon>Trifolium</taxon>
    </lineage>
</organism>
<accession>A0A2K3NZ84</accession>
<name>A0A2K3NZ84_TRIPR</name>
<comment type="caution">
    <text evidence="2">The sequence shown here is derived from an EMBL/GenBank/DDBJ whole genome shotgun (WGS) entry which is preliminary data.</text>
</comment>
<reference evidence="2 3" key="1">
    <citation type="journal article" date="2014" name="Am. J. Bot.">
        <title>Genome assembly and annotation for red clover (Trifolium pratense; Fabaceae).</title>
        <authorList>
            <person name="Istvanek J."/>
            <person name="Jaros M."/>
            <person name="Krenek A."/>
            <person name="Repkova J."/>
        </authorList>
    </citation>
    <scope>NUCLEOTIDE SEQUENCE [LARGE SCALE GENOMIC DNA]</scope>
    <source>
        <strain evidence="3">cv. Tatra</strain>
        <tissue evidence="2">Young leaves</tissue>
    </source>
</reference>
<dbReference type="STRING" id="57577.A0A2K3NZ84"/>